<keyword evidence="5" id="KW-0143">Chaperone</keyword>
<dbReference type="InterPro" id="IPR003708">
    <property type="entry name" value="SecB"/>
</dbReference>
<evidence type="ECO:0000313" key="7">
    <source>
        <dbReference type="Proteomes" id="UP001317963"/>
    </source>
</evidence>
<dbReference type="SUPFAM" id="SSF54611">
    <property type="entry name" value="SecB-like"/>
    <property type="match status" value="1"/>
</dbReference>
<keyword evidence="4 5" id="KW-0811">Translocation</keyword>
<comment type="subcellular location">
    <subcellularLocation>
        <location evidence="5">Cytoplasm</location>
    </subcellularLocation>
</comment>
<dbReference type="Gene3D" id="3.10.420.10">
    <property type="entry name" value="SecB-like"/>
    <property type="match status" value="1"/>
</dbReference>
<dbReference type="PRINTS" id="PR01594">
    <property type="entry name" value="SECBCHAPRONE"/>
</dbReference>
<keyword evidence="2 5" id="KW-0813">Transport</keyword>
<dbReference type="Pfam" id="PF02556">
    <property type="entry name" value="SecB"/>
    <property type="match status" value="1"/>
</dbReference>
<comment type="similarity">
    <text evidence="1 5">Belongs to the SecB family.</text>
</comment>
<dbReference type="RefSeq" id="WP_279242649.1">
    <property type="nucleotide sequence ID" value="NZ_CP036501.1"/>
</dbReference>
<protein>
    <recommendedName>
        <fullName evidence="5">Protein-export protein SecB</fullName>
    </recommendedName>
</protein>
<evidence type="ECO:0000256" key="2">
    <source>
        <dbReference type="ARBA" id="ARBA00022448"/>
    </source>
</evidence>
<comment type="subunit">
    <text evidence="5">Homotetramer, a dimer of dimers. One homotetramer interacts with 1 SecA dimer.</text>
</comment>
<keyword evidence="3 5" id="KW-0653">Protein transport</keyword>
<proteinExistence type="inferred from homology"/>
<dbReference type="PANTHER" id="PTHR36918:SF1">
    <property type="entry name" value="PROTEIN-EXPORT PROTEIN SECB"/>
    <property type="match status" value="1"/>
</dbReference>
<dbReference type="HAMAP" id="MF_00821">
    <property type="entry name" value="SecB"/>
    <property type="match status" value="1"/>
</dbReference>
<name>A0ABY6Q5P0_9GAMM</name>
<evidence type="ECO:0000256" key="3">
    <source>
        <dbReference type="ARBA" id="ARBA00022927"/>
    </source>
</evidence>
<evidence type="ECO:0000256" key="4">
    <source>
        <dbReference type="ARBA" id="ARBA00023010"/>
    </source>
</evidence>
<keyword evidence="7" id="KW-1185">Reference proteome</keyword>
<evidence type="ECO:0000256" key="1">
    <source>
        <dbReference type="ARBA" id="ARBA00009990"/>
    </source>
</evidence>
<evidence type="ECO:0000313" key="6">
    <source>
        <dbReference type="EMBL" id="UZP73850.1"/>
    </source>
</evidence>
<reference evidence="6 7" key="1">
    <citation type="submission" date="2019-02" db="EMBL/GenBank/DDBJ databases">
        <title>Halieaceae_genomes.</title>
        <authorList>
            <person name="Li S.-H."/>
        </authorList>
    </citation>
    <scope>NUCLEOTIDE SEQUENCE [LARGE SCALE GENOMIC DNA]</scope>
    <source>
        <strain evidence="6 7">JH123</strain>
    </source>
</reference>
<sequence length="167" mass="18097">MAEEQAAGAAQDDQVQQQFTMQRMYTKDISFESPATPDIFRQNWQPSVNVDLNTRSAKADEDGNHEVVLSITVTAKIEDKNAFLVEVQQAGIFFASGIEAEPLKQILATVAPNILFPYAREAIDNIVVKGGFPALMLAPVNFDALYAQAMAQQAAQGGDQPAEGATH</sequence>
<dbReference type="NCBIfam" id="TIGR00809">
    <property type="entry name" value="secB"/>
    <property type="match status" value="1"/>
</dbReference>
<organism evidence="6 7">
    <name type="scientific">Candidatus Paraluminiphilus aquimaris</name>
    <dbReference type="NCBI Taxonomy" id="2518994"/>
    <lineage>
        <taxon>Bacteria</taxon>
        <taxon>Pseudomonadati</taxon>
        <taxon>Pseudomonadota</taxon>
        <taxon>Gammaproteobacteria</taxon>
        <taxon>Cellvibrionales</taxon>
        <taxon>Halieaceae</taxon>
        <taxon>Candidatus Paraluminiphilus</taxon>
    </lineage>
</organism>
<dbReference type="EMBL" id="CP036501">
    <property type="protein sequence ID" value="UZP73850.1"/>
    <property type="molecule type" value="Genomic_DNA"/>
</dbReference>
<dbReference type="PANTHER" id="PTHR36918">
    <property type="match status" value="1"/>
</dbReference>
<comment type="function">
    <text evidence="5">One of the proteins required for the normal export of preproteins out of the cell cytoplasm. It is a molecular chaperone that binds to a subset of precursor proteins, maintaining them in a translocation-competent state. It also specifically binds to its receptor SecA.</text>
</comment>
<gene>
    <name evidence="5 6" type="primary">secB</name>
    <name evidence="6" type="ORF">E0F26_03425</name>
</gene>
<dbReference type="NCBIfam" id="NF004393">
    <property type="entry name" value="PRK05751.1-4"/>
    <property type="match status" value="1"/>
</dbReference>
<evidence type="ECO:0000256" key="5">
    <source>
        <dbReference type="HAMAP-Rule" id="MF_00821"/>
    </source>
</evidence>
<dbReference type="InterPro" id="IPR035958">
    <property type="entry name" value="SecB-like_sf"/>
</dbReference>
<dbReference type="Proteomes" id="UP001317963">
    <property type="component" value="Chromosome"/>
</dbReference>
<keyword evidence="5" id="KW-0963">Cytoplasm</keyword>
<accession>A0ABY6Q5P0</accession>